<dbReference type="PROSITE" id="PS00374">
    <property type="entry name" value="MGMT"/>
    <property type="match status" value="1"/>
</dbReference>
<dbReference type="GO" id="GO:0032259">
    <property type="term" value="P:methylation"/>
    <property type="evidence" value="ECO:0007669"/>
    <property type="project" value="UniProtKB-KW"/>
</dbReference>
<dbReference type="GO" id="GO:0003908">
    <property type="term" value="F:methylated-DNA-[protein]-cysteine S-methyltransferase activity"/>
    <property type="evidence" value="ECO:0007669"/>
    <property type="project" value="UniProtKB-EC"/>
</dbReference>
<dbReference type="PANTHER" id="PTHR10815">
    <property type="entry name" value="METHYLATED-DNA--PROTEIN-CYSTEINE METHYLTRANSFERASE"/>
    <property type="match status" value="1"/>
</dbReference>
<comment type="catalytic activity">
    <reaction evidence="7 8">
        <text>a 6-O-methyl-2'-deoxyguanosine in DNA + L-cysteinyl-[protein] = S-methyl-L-cysteinyl-[protein] + a 2'-deoxyguanosine in DNA</text>
        <dbReference type="Rhea" id="RHEA:24000"/>
        <dbReference type="Rhea" id="RHEA-COMP:10131"/>
        <dbReference type="Rhea" id="RHEA-COMP:10132"/>
        <dbReference type="Rhea" id="RHEA-COMP:11367"/>
        <dbReference type="Rhea" id="RHEA-COMP:11368"/>
        <dbReference type="ChEBI" id="CHEBI:29950"/>
        <dbReference type="ChEBI" id="CHEBI:82612"/>
        <dbReference type="ChEBI" id="CHEBI:85445"/>
        <dbReference type="ChEBI" id="CHEBI:85448"/>
        <dbReference type="EC" id="2.1.1.63"/>
    </reaction>
</comment>
<dbReference type="HAMAP" id="MF_00772">
    <property type="entry name" value="OGT"/>
    <property type="match status" value="1"/>
</dbReference>
<dbReference type="InterPro" id="IPR014048">
    <property type="entry name" value="MethylDNA_cys_MeTrfase_DNA-bd"/>
</dbReference>
<dbReference type="NCBIfam" id="TIGR00589">
    <property type="entry name" value="ogt"/>
    <property type="match status" value="1"/>
</dbReference>
<keyword evidence="3 8" id="KW-0489">Methyltransferase</keyword>
<keyword evidence="5 8" id="KW-0227">DNA damage</keyword>
<accession>A0ABX2ICN8</accession>
<keyword evidence="12" id="KW-1185">Reference proteome</keyword>
<comment type="function">
    <text evidence="8">Involved in the cellular defense against the biological effects of O6-methylguanine (O6-MeG) and O4-methylthymine (O4-MeT) in DNA. Repairs the methylated nucleobase in DNA by stoichiometrically transferring the methyl group to a cysteine residue in the enzyme. This is a suicide reaction: the enzyme is irreversibly inactivated.</text>
</comment>
<comment type="catalytic activity">
    <reaction evidence="1 8">
        <text>a 4-O-methyl-thymidine in DNA + L-cysteinyl-[protein] = a thymidine in DNA + S-methyl-L-cysteinyl-[protein]</text>
        <dbReference type="Rhea" id="RHEA:53428"/>
        <dbReference type="Rhea" id="RHEA-COMP:10131"/>
        <dbReference type="Rhea" id="RHEA-COMP:10132"/>
        <dbReference type="Rhea" id="RHEA-COMP:13555"/>
        <dbReference type="Rhea" id="RHEA-COMP:13556"/>
        <dbReference type="ChEBI" id="CHEBI:29950"/>
        <dbReference type="ChEBI" id="CHEBI:82612"/>
        <dbReference type="ChEBI" id="CHEBI:137386"/>
        <dbReference type="ChEBI" id="CHEBI:137387"/>
        <dbReference type="EC" id="2.1.1.63"/>
    </reaction>
</comment>
<evidence type="ECO:0000259" key="10">
    <source>
        <dbReference type="Pfam" id="PF02870"/>
    </source>
</evidence>
<evidence type="ECO:0000256" key="8">
    <source>
        <dbReference type="HAMAP-Rule" id="MF_00772"/>
    </source>
</evidence>
<feature type="active site" description="Nucleophile; methyl group acceptor" evidence="8">
    <location>
        <position position="127"/>
    </location>
</feature>
<evidence type="ECO:0000313" key="11">
    <source>
        <dbReference type="EMBL" id="NSJ87039.1"/>
    </source>
</evidence>
<evidence type="ECO:0000256" key="1">
    <source>
        <dbReference type="ARBA" id="ARBA00001286"/>
    </source>
</evidence>
<comment type="similarity">
    <text evidence="8">Belongs to the MGMT family.</text>
</comment>
<dbReference type="Pfam" id="PF02870">
    <property type="entry name" value="Methyltransf_1N"/>
    <property type="match status" value="1"/>
</dbReference>
<evidence type="ECO:0000256" key="5">
    <source>
        <dbReference type="ARBA" id="ARBA00022763"/>
    </source>
</evidence>
<name>A0ABX2ICN8_BLAHA</name>
<keyword evidence="6 8" id="KW-0234">DNA repair</keyword>
<dbReference type="InterPro" id="IPR036217">
    <property type="entry name" value="MethylDNA_cys_MeTrfase_DNAb"/>
</dbReference>
<proteinExistence type="inferred from homology"/>
<evidence type="ECO:0000259" key="9">
    <source>
        <dbReference type="Pfam" id="PF01035"/>
    </source>
</evidence>
<dbReference type="InterPro" id="IPR008332">
    <property type="entry name" value="MethylG_MeTrfase_N"/>
</dbReference>
<keyword evidence="4 8" id="KW-0808">Transferase</keyword>
<dbReference type="InterPro" id="IPR001497">
    <property type="entry name" value="MethylDNA_cys_MeTrfase_AS"/>
</dbReference>
<dbReference type="Gene3D" id="1.10.10.10">
    <property type="entry name" value="Winged helix-like DNA-binding domain superfamily/Winged helix DNA-binding domain"/>
    <property type="match status" value="1"/>
</dbReference>
<dbReference type="Proteomes" id="UP000822142">
    <property type="component" value="Unassembled WGS sequence"/>
</dbReference>
<dbReference type="CDD" id="cd06445">
    <property type="entry name" value="ATase"/>
    <property type="match status" value="1"/>
</dbReference>
<dbReference type="EC" id="2.1.1.63" evidence="8"/>
<dbReference type="SUPFAM" id="SSF53155">
    <property type="entry name" value="Methylated DNA-protein cysteine methyltransferase domain"/>
    <property type="match status" value="1"/>
</dbReference>
<evidence type="ECO:0000256" key="6">
    <source>
        <dbReference type="ARBA" id="ARBA00023204"/>
    </source>
</evidence>
<feature type="domain" description="Methylated-DNA-[protein]-cysteine S-methyltransferase DNA binding" evidence="9">
    <location>
        <begin position="76"/>
        <end position="155"/>
    </location>
</feature>
<keyword evidence="2 8" id="KW-0963">Cytoplasm</keyword>
<dbReference type="InterPro" id="IPR036631">
    <property type="entry name" value="MGMT_N_sf"/>
</dbReference>
<evidence type="ECO:0000256" key="2">
    <source>
        <dbReference type="ARBA" id="ARBA00022490"/>
    </source>
</evidence>
<sequence>MTKEKLSRAVYKSPVGELLIVCTETALLSLGVRKEQESAEDKENNPVVQQTIKELEEYFAGNRKVFTVPLDLRGTEFQKKVWEALREIPYGETRSYKEIAEKIGNPKASRAVGMANHRNPIGIVVPCHRVVGANGKLTGYAGGIPMKQALLELEKPM</sequence>
<organism evidence="11 12">
    <name type="scientific">Blautia hansenii</name>
    <name type="common">Ruminococcus hansenii</name>
    <dbReference type="NCBI Taxonomy" id="1322"/>
    <lineage>
        <taxon>Bacteria</taxon>
        <taxon>Bacillati</taxon>
        <taxon>Bacillota</taxon>
        <taxon>Clostridia</taxon>
        <taxon>Lachnospirales</taxon>
        <taxon>Lachnospiraceae</taxon>
        <taxon>Blautia</taxon>
    </lineage>
</organism>
<comment type="caution">
    <text evidence="11">The sequence shown here is derived from an EMBL/GenBank/DDBJ whole genome shotgun (WGS) entry which is preliminary data.</text>
</comment>
<comment type="miscellaneous">
    <text evidence="8">This enzyme catalyzes only one turnover and therefore is not strictly catalytic. According to one definition, an enzyme is a biocatalyst that acts repeatedly and over many reaction cycles.</text>
</comment>
<dbReference type="PANTHER" id="PTHR10815:SF5">
    <property type="entry name" value="METHYLATED-DNA--PROTEIN-CYSTEINE METHYLTRANSFERASE"/>
    <property type="match status" value="1"/>
</dbReference>
<dbReference type="RefSeq" id="WP_173749993.1">
    <property type="nucleotide sequence ID" value="NZ_JAAITA010000021.1"/>
</dbReference>
<protein>
    <recommendedName>
        <fullName evidence="8">Methylated-DNA--protein-cysteine methyltransferase</fullName>
        <ecNumber evidence="8">2.1.1.63</ecNumber>
    </recommendedName>
    <alternativeName>
        <fullName evidence="8">6-O-methylguanine-DNA methyltransferase</fullName>
        <shortName evidence="8">MGMT</shortName>
    </alternativeName>
    <alternativeName>
        <fullName evidence="8">O-6-methylguanine-DNA-alkyltransferase</fullName>
    </alternativeName>
</protein>
<evidence type="ECO:0000256" key="7">
    <source>
        <dbReference type="ARBA" id="ARBA00049348"/>
    </source>
</evidence>
<dbReference type="Pfam" id="PF01035">
    <property type="entry name" value="DNA_binding_1"/>
    <property type="match status" value="1"/>
</dbReference>
<gene>
    <name evidence="11" type="ORF">G5A70_12840</name>
</gene>
<evidence type="ECO:0000256" key="3">
    <source>
        <dbReference type="ARBA" id="ARBA00022603"/>
    </source>
</evidence>
<dbReference type="EMBL" id="JAAITA010000021">
    <property type="protein sequence ID" value="NSJ87039.1"/>
    <property type="molecule type" value="Genomic_DNA"/>
</dbReference>
<dbReference type="InterPro" id="IPR023546">
    <property type="entry name" value="MGMT"/>
</dbReference>
<reference evidence="11 12" key="1">
    <citation type="journal article" date="2020" name="Cell Host Microbe">
        <title>Functional and Genomic Variation between Human-Derived Isolates of Lachnospiraceae Reveals Inter- and Intra-Species Diversity.</title>
        <authorList>
            <person name="Sorbara M.T."/>
            <person name="Littmann E.R."/>
            <person name="Fontana E."/>
            <person name="Moody T.U."/>
            <person name="Kohout C.E."/>
            <person name="Gjonbalaj M."/>
            <person name="Eaton V."/>
            <person name="Seok R."/>
            <person name="Leiner I.M."/>
            <person name="Pamer E.G."/>
        </authorList>
    </citation>
    <scope>NUCLEOTIDE SEQUENCE [LARGE SCALE GENOMIC DNA]</scope>
    <source>
        <strain evidence="11 12">MSK.15.26</strain>
    </source>
</reference>
<comment type="subcellular location">
    <subcellularLocation>
        <location evidence="8">Cytoplasm</location>
    </subcellularLocation>
</comment>
<dbReference type="Gene3D" id="3.30.160.70">
    <property type="entry name" value="Methylated DNA-protein cysteine methyltransferase domain"/>
    <property type="match status" value="1"/>
</dbReference>
<evidence type="ECO:0000313" key="12">
    <source>
        <dbReference type="Proteomes" id="UP000822142"/>
    </source>
</evidence>
<dbReference type="InterPro" id="IPR036388">
    <property type="entry name" value="WH-like_DNA-bd_sf"/>
</dbReference>
<dbReference type="SUPFAM" id="SSF46767">
    <property type="entry name" value="Methylated DNA-protein cysteine methyltransferase, C-terminal domain"/>
    <property type="match status" value="1"/>
</dbReference>
<evidence type="ECO:0000256" key="4">
    <source>
        <dbReference type="ARBA" id="ARBA00022679"/>
    </source>
</evidence>
<feature type="domain" description="Methylguanine DNA methyltransferase ribonuclease-like" evidence="10">
    <location>
        <begin position="9"/>
        <end position="72"/>
    </location>
</feature>